<gene>
    <name evidence="2" type="ORF">G3R41_14080</name>
    <name evidence="1" type="ORF">GCU67_13430</name>
</gene>
<organism evidence="1 3">
    <name type="scientific">Modestobacter muralis</name>
    <dbReference type="NCBI Taxonomy" id="1608614"/>
    <lineage>
        <taxon>Bacteria</taxon>
        <taxon>Bacillati</taxon>
        <taxon>Actinomycetota</taxon>
        <taxon>Actinomycetes</taxon>
        <taxon>Geodermatophilales</taxon>
        <taxon>Geodermatophilaceae</taxon>
        <taxon>Modestobacter</taxon>
    </lineage>
</organism>
<accession>A0A6P0EZA5</accession>
<evidence type="ECO:0000313" key="4">
    <source>
        <dbReference type="Proteomes" id="UP000471152"/>
    </source>
</evidence>
<evidence type="ECO:0000313" key="3">
    <source>
        <dbReference type="Proteomes" id="UP000468828"/>
    </source>
</evidence>
<name>A0A6P0EZA5_9ACTN</name>
<comment type="caution">
    <text evidence="1">The sequence shown here is derived from an EMBL/GenBank/DDBJ whole genome shotgun (WGS) entry which is preliminary data.</text>
</comment>
<evidence type="ECO:0000313" key="1">
    <source>
        <dbReference type="EMBL" id="NEK95164.1"/>
    </source>
</evidence>
<protein>
    <recommendedName>
        <fullName evidence="5">Sigma-70 family RNA polymerase sigma factor</fullName>
    </recommendedName>
</protein>
<dbReference type="Proteomes" id="UP000471152">
    <property type="component" value="Unassembled WGS sequence"/>
</dbReference>
<evidence type="ECO:0000313" key="2">
    <source>
        <dbReference type="EMBL" id="NEN52052.1"/>
    </source>
</evidence>
<dbReference type="EMBL" id="JAAGWB010000038">
    <property type="protein sequence ID" value="NEN52052.1"/>
    <property type="molecule type" value="Genomic_DNA"/>
</dbReference>
<dbReference type="AlphaFoldDB" id="A0A6P0EZA5"/>
<dbReference type="RefSeq" id="WP_163611723.1">
    <property type="nucleotide sequence ID" value="NZ_JAAGWB010000038.1"/>
</dbReference>
<reference evidence="1 3" key="1">
    <citation type="submission" date="2020-01" db="EMBL/GenBank/DDBJ databases">
        <title>the WGS Modestobacter muralis CPCC 204518.</title>
        <authorList>
            <person name="Jiang Z."/>
        </authorList>
    </citation>
    <scope>NUCLEOTIDE SEQUENCE [LARGE SCALE GENOMIC DNA]</scope>
    <source>
        <strain evidence="1 3">DSM 100205</strain>
    </source>
</reference>
<proteinExistence type="predicted"/>
<keyword evidence="3" id="KW-1185">Reference proteome</keyword>
<dbReference type="EMBL" id="JAAGWH010000036">
    <property type="protein sequence ID" value="NEK95164.1"/>
    <property type="molecule type" value="Genomic_DNA"/>
</dbReference>
<sequence>MPEAPQMFHDPTIVGSWPALTARLDGDAVLTRWATTEPALAGITGVADLVAACSETSEHERGNAVLGALVRLAAVDGGRDDDALDLLLHLLSGLVWTMARQLRDLSPDIVAVVVGELTCQIRRYPWQRRPRAVAANLRAETRRAVLAELRPRDRRHPERGEFLTVDGDVTRLIPADPCDDAEDVDVADLLQWAVRSGVDAADLELLIATECGRDLQQGGDSKVAAEYGISTRTLYRRRNRTIAALRIVARDYLAAVA</sequence>
<dbReference type="Proteomes" id="UP000468828">
    <property type="component" value="Unassembled WGS sequence"/>
</dbReference>
<reference evidence="2 4" key="2">
    <citation type="submission" date="2020-02" db="EMBL/GenBank/DDBJ databases">
        <title>The WGS of Modestobacter muralis DSM 100205.</title>
        <authorList>
            <person name="Jiang Z."/>
        </authorList>
    </citation>
    <scope>NUCLEOTIDE SEQUENCE [LARGE SCALE GENOMIC DNA]</scope>
    <source>
        <strain evidence="2 4">DSM 100205</strain>
    </source>
</reference>
<evidence type="ECO:0008006" key="5">
    <source>
        <dbReference type="Google" id="ProtNLM"/>
    </source>
</evidence>